<proteinExistence type="predicted"/>
<evidence type="ECO:0000256" key="4">
    <source>
        <dbReference type="ARBA" id="ARBA00023139"/>
    </source>
</evidence>
<keyword evidence="5" id="KW-0449">Lipoprotein</keyword>
<evidence type="ECO:0000256" key="3">
    <source>
        <dbReference type="ARBA" id="ARBA00023136"/>
    </source>
</evidence>
<keyword evidence="1" id="KW-1003">Cell membrane</keyword>
<gene>
    <name evidence="6" type="ordered locus">MAV_1875</name>
</gene>
<dbReference type="InterPro" id="IPR008691">
    <property type="entry name" value="LpqH"/>
</dbReference>
<dbReference type="EMBL" id="CP000479">
    <property type="protein sequence ID" value="ABK68793.1"/>
    <property type="molecule type" value="Genomic_DNA"/>
</dbReference>
<dbReference type="AlphaFoldDB" id="A0A0H3A4E1"/>
<dbReference type="HOGENOM" id="CLU_131476_2_0_11"/>
<evidence type="ECO:0000256" key="2">
    <source>
        <dbReference type="ARBA" id="ARBA00022729"/>
    </source>
</evidence>
<keyword evidence="4" id="KW-0564">Palmitate</keyword>
<name>A0A0H3A4E1_MYCA1</name>
<evidence type="ECO:0000313" key="6">
    <source>
        <dbReference type="EMBL" id="ABK68793.1"/>
    </source>
</evidence>
<sequence length="61" mass="6502">MQFTEIRNVGGFTGSYWADLGPAAEVEMTGGTYLMTGSATGFKADNPSARTTETFSIRVTC</sequence>
<dbReference type="Pfam" id="PF05481">
    <property type="entry name" value="Myco_19_kDa"/>
    <property type="match status" value="1"/>
</dbReference>
<keyword evidence="2" id="KW-0732">Signal</keyword>
<dbReference type="GO" id="GO:0016020">
    <property type="term" value="C:membrane"/>
    <property type="evidence" value="ECO:0007669"/>
    <property type="project" value="InterPro"/>
</dbReference>
<keyword evidence="3" id="KW-0472">Membrane</keyword>
<evidence type="ECO:0000313" key="7">
    <source>
        <dbReference type="Proteomes" id="UP000001574"/>
    </source>
</evidence>
<evidence type="ECO:0000256" key="5">
    <source>
        <dbReference type="ARBA" id="ARBA00023288"/>
    </source>
</evidence>
<accession>A0A0H3A4E1</accession>
<dbReference type="KEGG" id="mav:MAV_1875"/>
<organism evidence="6 7">
    <name type="scientific">Mycobacterium avium (strain 104)</name>
    <dbReference type="NCBI Taxonomy" id="243243"/>
    <lineage>
        <taxon>Bacteria</taxon>
        <taxon>Bacillati</taxon>
        <taxon>Actinomycetota</taxon>
        <taxon>Actinomycetes</taxon>
        <taxon>Mycobacteriales</taxon>
        <taxon>Mycobacteriaceae</taxon>
        <taxon>Mycobacterium</taxon>
        <taxon>Mycobacterium avium complex (MAC)</taxon>
    </lineage>
</organism>
<dbReference type="Proteomes" id="UP000001574">
    <property type="component" value="Chromosome"/>
</dbReference>
<protein>
    <submittedName>
        <fullName evidence="6">LppE protein</fullName>
    </submittedName>
</protein>
<evidence type="ECO:0000256" key="1">
    <source>
        <dbReference type="ARBA" id="ARBA00022475"/>
    </source>
</evidence>
<reference evidence="6 7" key="1">
    <citation type="submission" date="2006-10" db="EMBL/GenBank/DDBJ databases">
        <authorList>
            <person name="Fleischmann R.D."/>
            <person name="Dodson R.J."/>
            <person name="Haft D.H."/>
            <person name="Merkel J.S."/>
            <person name="Nelson W.C."/>
            <person name="Fraser C.M."/>
        </authorList>
    </citation>
    <scope>NUCLEOTIDE SEQUENCE [LARGE SCALE GENOMIC DNA]</scope>
    <source>
        <strain evidence="6 7">104</strain>
    </source>
</reference>